<dbReference type="CDD" id="cd01427">
    <property type="entry name" value="HAD_like"/>
    <property type="match status" value="1"/>
</dbReference>
<dbReference type="SUPFAM" id="SSF56784">
    <property type="entry name" value="HAD-like"/>
    <property type="match status" value="1"/>
</dbReference>
<dbReference type="EMBL" id="FZPA01000001">
    <property type="protein sequence ID" value="SNS37012.1"/>
    <property type="molecule type" value="Genomic_DNA"/>
</dbReference>
<dbReference type="AlphaFoldDB" id="A0A239DZ86"/>
<evidence type="ECO:0000313" key="2">
    <source>
        <dbReference type="Proteomes" id="UP000198339"/>
    </source>
</evidence>
<accession>A0A239DZ86</accession>
<dbReference type="InterPro" id="IPR023214">
    <property type="entry name" value="HAD_sf"/>
</dbReference>
<gene>
    <name evidence="1" type="ORF">SAMN06295955_101485</name>
</gene>
<sequence>MAKDPLPSWRAGKVKSAILDFVARVTDPGGADFVPAPQRIAAFDNDGTLWCERPFLPQFYFASERLDALVKREPELAGRVPFKPYVERDLPAIKQLGKRGLLEVVAAVHGGTTVDEFAAIAREWLGRATNPKLGRRFVDLVYVPQLELLDYLRANGFKCFIVSGGGIDLIRGFAENVYGIPPEQVVGSSERLHFEMRGDKGVIVKEAALASFDDREVKPVNIALHIGRRPILVFGNSDGDLAMMRYALSGEGASLALLLHHDDATREFEYDRDYVISPLSEALEKAGDYGITLVSMKGDWDRVFAG</sequence>
<name>A0A239DZ86_9SPHN</name>
<dbReference type="InterPro" id="IPR036412">
    <property type="entry name" value="HAD-like_sf"/>
</dbReference>
<dbReference type="OrthoDB" id="9799365at2"/>
<reference evidence="1 2" key="1">
    <citation type="submission" date="2017-06" db="EMBL/GenBank/DDBJ databases">
        <authorList>
            <person name="Kim H.J."/>
            <person name="Triplett B.A."/>
        </authorList>
    </citation>
    <scope>NUCLEOTIDE SEQUENCE [LARGE SCALE GENOMIC DNA]</scope>
    <source>
        <strain evidence="1 2">DS15</strain>
    </source>
</reference>
<proteinExistence type="predicted"/>
<protein>
    <submittedName>
        <fullName evidence="1">Phosphoserine phosphatase</fullName>
    </submittedName>
</protein>
<dbReference type="Proteomes" id="UP000198339">
    <property type="component" value="Unassembled WGS sequence"/>
</dbReference>
<keyword evidence="2" id="KW-1185">Reference proteome</keyword>
<dbReference type="RefSeq" id="WP_089214767.1">
    <property type="nucleotide sequence ID" value="NZ_FZPA01000001.1"/>
</dbReference>
<dbReference type="Pfam" id="PF12710">
    <property type="entry name" value="HAD"/>
    <property type="match status" value="1"/>
</dbReference>
<organism evidence="1 2">
    <name type="scientific">Sphingopyxis indica</name>
    <dbReference type="NCBI Taxonomy" id="436663"/>
    <lineage>
        <taxon>Bacteria</taxon>
        <taxon>Pseudomonadati</taxon>
        <taxon>Pseudomonadota</taxon>
        <taxon>Alphaproteobacteria</taxon>
        <taxon>Sphingomonadales</taxon>
        <taxon>Sphingomonadaceae</taxon>
        <taxon>Sphingopyxis</taxon>
    </lineage>
</organism>
<dbReference type="Gene3D" id="3.40.50.1000">
    <property type="entry name" value="HAD superfamily/HAD-like"/>
    <property type="match status" value="1"/>
</dbReference>
<evidence type="ECO:0000313" key="1">
    <source>
        <dbReference type="EMBL" id="SNS37012.1"/>
    </source>
</evidence>